<feature type="coiled-coil region" evidence="1">
    <location>
        <begin position="69"/>
        <end position="100"/>
    </location>
</feature>
<comment type="caution">
    <text evidence="2">The sequence shown here is derived from an EMBL/GenBank/DDBJ whole genome shotgun (WGS) entry which is preliminary data.</text>
</comment>
<proteinExistence type="predicted"/>
<dbReference type="RefSeq" id="WP_217064958.1">
    <property type="nucleotide sequence ID" value="NZ_JAHQCS010000057.1"/>
</dbReference>
<name>A0ABS6JDY5_9BACI</name>
<evidence type="ECO:0000313" key="3">
    <source>
        <dbReference type="Proteomes" id="UP000784880"/>
    </source>
</evidence>
<evidence type="ECO:0000313" key="2">
    <source>
        <dbReference type="EMBL" id="MBU9711067.1"/>
    </source>
</evidence>
<organism evidence="2 3">
    <name type="scientific">Evansella tamaricis</name>
    <dbReference type="NCBI Taxonomy" id="2069301"/>
    <lineage>
        <taxon>Bacteria</taxon>
        <taxon>Bacillati</taxon>
        <taxon>Bacillota</taxon>
        <taxon>Bacilli</taxon>
        <taxon>Bacillales</taxon>
        <taxon>Bacillaceae</taxon>
        <taxon>Evansella</taxon>
    </lineage>
</organism>
<evidence type="ECO:0008006" key="4">
    <source>
        <dbReference type="Google" id="ProtNLM"/>
    </source>
</evidence>
<accession>A0ABS6JDY5</accession>
<gene>
    <name evidence="2" type="ORF">KS419_04860</name>
</gene>
<dbReference type="Proteomes" id="UP000784880">
    <property type="component" value="Unassembled WGS sequence"/>
</dbReference>
<protein>
    <recommendedName>
        <fullName evidence="4">Phage protein</fullName>
    </recommendedName>
</protein>
<evidence type="ECO:0000256" key="1">
    <source>
        <dbReference type="SAM" id="Coils"/>
    </source>
</evidence>
<sequence>MKLPKIKKGNRVLTVKEERLSSYLKQGYDQVDEKGEVVKRATGGKTISLGEYNKVVDELEKLKKTPANTDELNKQVEDLKAELKKVRTENTKLKKELEEK</sequence>
<dbReference type="EMBL" id="JAHQCS010000057">
    <property type="protein sequence ID" value="MBU9711067.1"/>
    <property type="molecule type" value="Genomic_DNA"/>
</dbReference>
<keyword evidence="1" id="KW-0175">Coiled coil</keyword>
<reference evidence="2 3" key="1">
    <citation type="submission" date="2021-06" db="EMBL/GenBank/DDBJ databases">
        <title>Bacillus sp. RD4P76, an endophyte from a halophyte.</title>
        <authorList>
            <person name="Sun J.-Q."/>
        </authorList>
    </citation>
    <scope>NUCLEOTIDE SEQUENCE [LARGE SCALE GENOMIC DNA]</scope>
    <source>
        <strain evidence="2 3">CGMCC 1.15917</strain>
    </source>
</reference>
<keyword evidence="3" id="KW-1185">Reference proteome</keyword>